<dbReference type="EMBL" id="JAGMWT010000029">
    <property type="protein sequence ID" value="KAH7110114.1"/>
    <property type="molecule type" value="Genomic_DNA"/>
</dbReference>
<dbReference type="Proteomes" id="UP000700596">
    <property type="component" value="Unassembled WGS sequence"/>
</dbReference>
<protein>
    <submittedName>
        <fullName evidence="1">Uncharacterized protein</fullName>
    </submittedName>
</protein>
<accession>A0A9P9D0B8</accession>
<proteinExistence type="predicted"/>
<evidence type="ECO:0000313" key="1">
    <source>
        <dbReference type="EMBL" id="KAH7110114.1"/>
    </source>
</evidence>
<dbReference type="AlphaFoldDB" id="A0A9P9D0B8"/>
<gene>
    <name evidence="1" type="ORF">B0J11DRAFT_586338</name>
</gene>
<keyword evidence="2" id="KW-1185">Reference proteome</keyword>
<organism evidence="1 2">
    <name type="scientific">Dendryphion nanum</name>
    <dbReference type="NCBI Taxonomy" id="256645"/>
    <lineage>
        <taxon>Eukaryota</taxon>
        <taxon>Fungi</taxon>
        <taxon>Dikarya</taxon>
        <taxon>Ascomycota</taxon>
        <taxon>Pezizomycotina</taxon>
        <taxon>Dothideomycetes</taxon>
        <taxon>Pleosporomycetidae</taxon>
        <taxon>Pleosporales</taxon>
        <taxon>Torulaceae</taxon>
        <taxon>Dendryphion</taxon>
    </lineage>
</organism>
<reference evidence="1" key="1">
    <citation type="journal article" date="2021" name="Nat. Commun.">
        <title>Genetic determinants of endophytism in the Arabidopsis root mycobiome.</title>
        <authorList>
            <person name="Mesny F."/>
            <person name="Miyauchi S."/>
            <person name="Thiergart T."/>
            <person name="Pickel B."/>
            <person name="Atanasova L."/>
            <person name="Karlsson M."/>
            <person name="Huettel B."/>
            <person name="Barry K.W."/>
            <person name="Haridas S."/>
            <person name="Chen C."/>
            <person name="Bauer D."/>
            <person name="Andreopoulos W."/>
            <person name="Pangilinan J."/>
            <person name="LaButti K."/>
            <person name="Riley R."/>
            <person name="Lipzen A."/>
            <person name="Clum A."/>
            <person name="Drula E."/>
            <person name="Henrissat B."/>
            <person name="Kohler A."/>
            <person name="Grigoriev I.V."/>
            <person name="Martin F.M."/>
            <person name="Hacquard S."/>
        </authorList>
    </citation>
    <scope>NUCLEOTIDE SEQUENCE</scope>
    <source>
        <strain evidence="1">MPI-CAGE-CH-0243</strain>
    </source>
</reference>
<name>A0A9P9D0B8_9PLEO</name>
<evidence type="ECO:0000313" key="2">
    <source>
        <dbReference type="Proteomes" id="UP000700596"/>
    </source>
</evidence>
<sequence>MPNMFPLLALPREIRDQIIEQVIQTTASPPSVACTGNDDDASRRPCYDFLFDPYPPSPSARKRSDVQYLVLPKHYLPNINGLLLANHQLYCEALSRLNAMDQPYTLDIKIVNTTELWPTWICIPASNKRRISNVTATIQAVGKVPNEPHQSGYFSHGTIPSRMNAAFTALLLRFLHYGPVAPVSEEDAMPMYTQECSIRIETLNVNVVDPDPGTPSDHRYYTARFIANYLNKRLETIMGLYPVVYGDIVYRRIGEICITVNGQPFRTWDFARHLAFVPHIEFGISGPGYVSREALSKWFDDVCEERQKAGLGAPSRDAWSECDEDDLLNYRMEVNRWR</sequence>
<dbReference type="OrthoDB" id="3695622at2759"/>
<comment type="caution">
    <text evidence="1">The sequence shown here is derived from an EMBL/GenBank/DDBJ whole genome shotgun (WGS) entry which is preliminary data.</text>
</comment>